<name>A0A562ZKI1_9BURK</name>
<dbReference type="Proteomes" id="UP000318199">
    <property type="component" value="Unassembled WGS sequence"/>
</dbReference>
<dbReference type="GO" id="GO:0008758">
    <property type="term" value="F:UDP-2,3-diacylglucosamine hydrolase activity"/>
    <property type="evidence" value="ECO:0007669"/>
    <property type="project" value="UniProtKB-UniRule"/>
</dbReference>
<dbReference type="InterPro" id="IPR004843">
    <property type="entry name" value="Calcineurin-like_PHP"/>
</dbReference>
<reference evidence="12 13" key="1">
    <citation type="submission" date="2019-07" db="EMBL/GenBank/DDBJ databases">
        <title>Caenimonas sedimenti sp. nov., isolated from activated sludge.</title>
        <authorList>
            <person name="Xu J."/>
        </authorList>
    </citation>
    <scope>NUCLEOTIDE SEQUENCE [LARGE SCALE GENOMIC DNA]</scope>
    <source>
        <strain evidence="12 13">HX-9-20</strain>
    </source>
</reference>
<evidence type="ECO:0000256" key="2">
    <source>
        <dbReference type="ARBA" id="ARBA00022516"/>
    </source>
</evidence>
<comment type="cofactor">
    <cofactor evidence="10">
        <name>Mn(2+)</name>
        <dbReference type="ChEBI" id="CHEBI:29035"/>
    </cofactor>
    <text evidence="10">Binds 2 Mn(2+) ions per subunit in a binuclear metal center.</text>
</comment>
<dbReference type="SUPFAM" id="SSF56300">
    <property type="entry name" value="Metallo-dependent phosphatases"/>
    <property type="match status" value="1"/>
</dbReference>
<dbReference type="OrthoDB" id="9783283at2"/>
<evidence type="ECO:0000256" key="1">
    <source>
        <dbReference type="ARBA" id="ARBA00022475"/>
    </source>
</evidence>
<feature type="binding site" evidence="10">
    <location>
        <position position="178"/>
    </location>
    <ligand>
        <name>substrate</name>
    </ligand>
</feature>
<keyword evidence="1 10" id="KW-1003">Cell membrane</keyword>
<dbReference type="InterPro" id="IPR043461">
    <property type="entry name" value="LpxH-like"/>
</dbReference>
<dbReference type="GO" id="GO:0009245">
    <property type="term" value="P:lipid A biosynthetic process"/>
    <property type="evidence" value="ECO:0007669"/>
    <property type="project" value="UniProtKB-UniRule"/>
</dbReference>
<dbReference type="CDD" id="cd07398">
    <property type="entry name" value="MPP_YbbF-LpxH"/>
    <property type="match status" value="1"/>
</dbReference>
<keyword evidence="6 10" id="KW-0378">Hydrolase</keyword>
<dbReference type="InterPro" id="IPR029052">
    <property type="entry name" value="Metallo-depent_PP-like"/>
</dbReference>
<feature type="binding site" evidence="10">
    <location>
        <begin position="93"/>
        <end position="94"/>
    </location>
    <ligand>
        <name>substrate</name>
    </ligand>
</feature>
<proteinExistence type="inferred from homology"/>
<keyword evidence="3 10" id="KW-0997">Cell inner membrane</keyword>
<evidence type="ECO:0000313" key="13">
    <source>
        <dbReference type="Proteomes" id="UP000318199"/>
    </source>
</evidence>
<dbReference type="EC" id="3.6.1.54" evidence="10"/>
<comment type="function">
    <text evidence="10">Hydrolyzes the pyrophosphate bond of UDP-2,3-diacylglucosamine to yield 2,3-diacylglucosamine 1-phosphate (lipid X) and UMP by catalyzing the attack of water at the alpha-P atom. Involved in the biosynthesis of lipid A, a phosphorylated glycolipid that anchors the lipopolysaccharide to the outer membrane of the cell.</text>
</comment>
<evidence type="ECO:0000256" key="5">
    <source>
        <dbReference type="ARBA" id="ARBA00022723"/>
    </source>
</evidence>
<dbReference type="HAMAP" id="MF_00575">
    <property type="entry name" value="LpxH"/>
    <property type="match status" value="1"/>
</dbReference>
<feature type="binding site" evidence="10">
    <location>
        <position position="174"/>
    </location>
    <ligand>
        <name>substrate</name>
    </ligand>
</feature>
<dbReference type="RefSeq" id="WP_145894902.1">
    <property type="nucleotide sequence ID" value="NZ_VOBQ01000016.1"/>
</dbReference>
<dbReference type="GO" id="GO:0030145">
    <property type="term" value="F:manganese ion binding"/>
    <property type="evidence" value="ECO:0007669"/>
    <property type="project" value="UniProtKB-UniRule"/>
</dbReference>
<dbReference type="InterPro" id="IPR010138">
    <property type="entry name" value="UDP-diacylglucosamine_Hdrlase"/>
</dbReference>
<feature type="binding site" evidence="10">
    <location>
        <position position="208"/>
    </location>
    <ligand>
        <name>substrate</name>
    </ligand>
</feature>
<comment type="pathway">
    <text evidence="10">Glycolipid biosynthesis; lipid IV(A) biosynthesis; lipid IV(A) from (3R)-3-hydroxytetradecanoyl-[acyl-carrier-protein] and UDP-N-acetyl-alpha-D-glucosamine: step 4/6.</text>
</comment>
<evidence type="ECO:0000256" key="10">
    <source>
        <dbReference type="HAMAP-Rule" id="MF_00575"/>
    </source>
</evidence>
<dbReference type="NCBIfam" id="TIGR01854">
    <property type="entry name" value="lipid_A_lpxH"/>
    <property type="match status" value="1"/>
</dbReference>
<accession>A0A562ZKI1</accession>
<feature type="binding site" evidence="10">
    <location>
        <position position="128"/>
    </location>
    <ligand>
        <name>Mn(2+)</name>
        <dbReference type="ChEBI" id="CHEBI:29035"/>
        <label>2</label>
    </ligand>
</feature>
<feature type="binding site" evidence="10">
    <location>
        <position position="23"/>
    </location>
    <ligand>
        <name>Mn(2+)</name>
        <dbReference type="ChEBI" id="CHEBI:29035"/>
        <label>1</label>
    </ligand>
</feature>
<feature type="binding site" evidence="10">
    <location>
        <position position="136"/>
    </location>
    <ligand>
        <name>substrate</name>
    </ligand>
</feature>
<feature type="binding site" evidence="10">
    <location>
        <position position="93"/>
    </location>
    <ligand>
        <name>Mn(2+)</name>
        <dbReference type="ChEBI" id="CHEBI:29035"/>
        <label>2</label>
    </ligand>
</feature>
<comment type="subcellular location">
    <subcellularLocation>
        <location evidence="10">Cell inner membrane</location>
        <topology evidence="10">Peripheral membrane protein</topology>
        <orientation evidence="10">Cytoplasmic side</orientation>
    </subcellularLocation>
</comment>
<feature type="binding site" evidence="10">
    <location>
        <position position="54"/>
    </location>
    <ligand>
        <name>Mn(2+)</name>
        <dbReference type="ChEBI" id="CHEBI:29035"/>
        <label>1</label>
    </ligand>
</feature>
<gene>
    <name evidence="10" type="primary">lpxH</name>
    <name evidence="12" type="ORF">FN976_20360</name>
</gene>
<comment type="similarity">
    <text evidence="10">Belongs to the LpxH family.</text>
</comment>
<dbReference type="GO" id="GO:0019897">
    <property type="term" value="C:extrinsic component of plasma membrane"/>
    <property type="evidence" value="ECO:0007669"/>
    <property type="project" value="UniProtKB-UniRule"/>
</dbReference>
<sequence length="255" mass="27891">MAAPEAQELRAPPGWRQVDFISDLHLQASEPSTFEAWCRFMATTPADALFILGDLFEVWVGDDELLEPGFAAGCADVLRATAARIPVYFLHGNRDFLVGTGWAEATGVTVLEDPAVLAFAGGRWLLTHGDALCLGDVDYLRFRAEVRQPAWQRAFLALPLGERRVIARGMRGHSEERKKAGAAYADVDAPSALEWMDAAGASAMVHGHTHRPGEHQLDASRRRIVLSDWEAEASPPRLEALRVQSDGAVRRVALA</sequence>
<dbReference type="EMBL" id="VOBQ01000016">
    <property type="protein sequence ID" value="TWO69092.1"/>
    <property type="molecule type" value="Genomic_DNA"/>
</dbReference>
<dbReference type="PANTHER" id="PTHR34990:SF1">
    <property type="entry name" value="UDP-2,3-DIACYLGLUCOSAMINE HYDROLASE"/>
    <property type="match status" value="1"/>
</dbReference>
<keyword evidence="4 10" id="KW-0441">Lipid A biosynthesis</keyword>
<evidence type="ECO:0000256" key="4">
    <source>
        <dbReference type="ARBA" id="ARBA00022556"/>
    </source>
</evidence>
<evidence type="ECO:0000256" key="9">
    <source>
        <dbReference type="ARBA" id="ARBA00023211"/>
    </source>
</evidence>
<evidence type="ECO:0000259" key="11">
    <source>
        <dbReference type="Pfam" id="PF00149"/>
    </source>
</evidence>
<feature type="binding site" evidence="10">
    <location>
        <position position="54"/>
    </location>
    <ligand>
        <name>Mn(2+)</name>
        <dbReference type="ChEBI" id="CHEBI:29035"/>
        <label>2</label>
    </ligand>
</feature>
<keyword evidence="9 10" id="KW-0464">Manganese</keyword>
<dbReference type="Pfam" id="PF00149">
    <property type="entry name" value="Metallophos"/>
    <property type="match status" value="1"/>
</dbReference>
<evidence type="ECO:0000256" key="3">
    <source>
        <dbReference type="ARBA" id="ARBA00022519"/>
    </source>
</evidence>
<feature type="binding site" evidence="10">
    <location>
        <position position="208"/>
    </location>
    <ligand>
        <name>Mn(2+)</name>
        <dbReference type="ChEBI" id="CHEBI:29035"/>
        <label>2</label>
    </ligand>
</feature>
<comment type="caution">
    <text evidence="12">The sequence shown here is derived from an EMBL/GenBank/DDBJ whole genome shotgun (WGS) entry which is preliminary data.</text>
</comment>
<organism evidence="12 13">
    <name type="scientific">Caenimonas sedimenti</name>
    <dbReference type="NCBI Taxonomy" id="2596921"/>
    <lineage>
        <taxon>Bacteria</taxon>
        <taxon>Pseudomonadati</taxon>
        <taxon>Pseudomonadota</taxon>
        <taxon>Betaproteobacteria</taxon>
        <taxon>Burkholderiales</taxon>
        <taxon>Comamonadaceae</taxon>
        <taxon>Caenimonas</taxon>
    </lineage>
</organism>
<keyword evidence="7 10" id="KW-0443">Lipid metabolism</keyword>
<feature type="binding site" evidence="10">
    <location>
        <position position="210"/>
    </location>
    <ligand>
        <name>Mn(2+)</name>
        <dbReference type="ChEBI" id="CHEBI:29035"/>
        <label>1</label>
    </ligand>
</feature>
<dbReference type="UniPathway" id="UPA00359">
    <property type="reaction ID" value="UER00480"/>
</dbReference>
<keyword evidence="13" id="KW-1185">Reference proteome</keyword>
<dbReference type="GO" id="GO:0005737">
    <property type="term" value="C:cytoplasm"/>
    <property type="evidence" value="ECO:0007669"/>
    <property type="project" value="InterPro"/>
</dbReference>
<keyword evidence="5 10" id="KW-0479">Metal-binding</keyword>
<evidence type="ECO:0000256" key="7">
    <source>
        <dbReference type="ARBA" id="ARBA00023098"/>
    </source>
</evidence>
<evidence type="ECO:0000256" key="8">
    <source>
        <dbReference type="ARBA" id="ARBA00023136"/>
    </source>
</evidence>
<keyword evidence="8 10" id="KW-0472">Membrane</keyword>
<keyword evidence="2 10" id="KW-0444">Lipid biosynthesis</keyword>
<feature type="domain" description="Calcineurin-like phosphoesterase" evidence="11">
    <location>
        <begin position="18"/>
        <end position="212"/>
    </location>
</feature>
<comment type="catalytic activity">
    <reaction evidence="10">
        <text>UDP-2-N,3-O-bis[(3R)-3-hydroxytetradecanoyl]-alpha-D-glucosamine + H2O = 2-N,3-O-bis[(3R)-3-hydroxytetradecanoyl]-alpha-D-glucosaminyl 1-phosphate + UMP + 2 H(+)</text>
        <dbReference type="Rhea" id="RHEA:25213"/>
        <dbReference type="ChEBI" id="CHEBI:15377"/>
        <dbReference type="ChEBI" id="CHEBI:15378"/>
        <dbReference type="ChEBI" id="CHEBI:57865"/>
        <dbReference type="ChEBI" id="CHEBI:57957"/>
        <dbReference type="ChEBI" id="CHEBI:78847"/>
        <dbReference type="EC" id="3.6.1.54"/>
    </reaction>
</comment>
<evidence type="ECO:0000256" key="6">
    <source>
        <dbReference type="ARBA" id="ARBA00022801"/>
    </source>
</evidence>
<protein>
    <recommendedName>
        <fullName evidence="10">UDP-2,3-diacylglucosamine hydrolase</fullName>
        <ecNumber evidence="10">3.6.1.54</ecNumber>
    </recommendedName>
    <alternativeName>
        <fullName evidence="10">UDP-2,3-diacylglucosamine diphosphatase</fullName>
    </alternativeName>
</protein>
<dbReference type="PANTHER" id="PTHR34990">
    <property type="entry name" value="UDP-2,3-DIACYLGLUCOSAMINE HYDROLASE-RELATED"/>
    <property type="match status" value="1"/>
</dbReference>
<evidence type="ECO:0000313" key="12">
    <source>
        <dbReference type="EMBL" id="TWO69092.1"/>
    </source>
</evidence>
<comment type="caution">
    <text evidence="10">Lacks conserved residue(s) required for the propagation of feature annotation.</text>
</comment>
<dbReference type="AlphaFoldDB" id="A0A562ZKI1"/>
<dbReference type="Gene3D" id="3.60.21.10">
    <property type="match status" value="1"/>
</dbReference>
<feature type="binding site" evidence="10">
    <location>
        <position position="25"/>
    </location>
    <ligand>
        <name>Mn(2+)</name>
        <dbReference type="ChEBI" id="CHEBI:29035"/>
        <label>1</label>
    </ligand>
</feature>
<dbReference type="NCBIfam" id="NF003743">
    <property type="entry name" value="PRK05340.1"/>
    <property type="match status" value="1"/>
</dbReference>